<feature type="transmembrane region" description="Helical" evidence="1">
    <location>
        <begin position="197"/>
        <end position="217"/>
    </location>
</feature>
<protein>
    <submittedName>
        <fullName evidence="2">CDP-diacylglycerol---serine O-phosphatidyltransferase</fullName>
    </submittedName>
</protein>
<keyword evidence="2" id="KW-0808">Transferase</keyword>
<dbReference type="GO" id="GO:0016020">
    <property type="term" value="C:membrane"/>
    <property type="evidence" value="ECO:0007669"/>
    <property type="project" value="InterPro"/>
</dbReference>
<keyword evidence="1" id="KW-0472">Membrane</keyword>
<keyword evidence="1" id="KW-0812">Transmembrane</keyword>
<dbReference type="InterPro" id="IPR000462">
    <property type="entry name" value="CDP-OH_P_trans"/>
</dbReference>
<dbReference type="STRING" id="1121131.SAMN02745229_00658"/>
<accession>A0A1M5TY54</accession>
<dbReference type="GO" id="GO:0016780">
    <property type="term" value="F:phosphotransferase activity, for other substituted phosphate groups"/>
    <property type="evidence" value="ECO:0007669"/>
    <property type="project" value="InterPro"/>
</dbReference>
<dbReference type="Pfam" id="PF01066">
    <property type="entry name" value="CDP-OH_P_transf"/>
    <property type="match status" value="1"/>
</dbReference>
<keyword evidence="1" id="KW-1133">Transmembrane helix</keyword>
<dbReference type="GeneID" id="89510585"/>
<organism evidence="2 3">
    <name type="scientific">Butyrivibrio fibrisolvens DSM 3071</name>
    <dbReference type="NCBI Taxonomy" id="1121131"/>
    <lineage>
        <taxon>Bacteria</taxon>
        <taxon>Bacillati</taxon>
        <taxon>Bacillota</taxon>
        <taxon>Clostridia</taxon>
        <taxon>Lachnospirales</taxon>
        <taxon>Lachnospiraceae</taxon>
        <taxon>Butyrivibrio</taxon>
    </lineage>
</organism>
<evidence type="ECO:0000313" key="2">
    <source>
        <dbReference type="EMBL" id="SHH55546.1"/>
    </source>
</evidence>
<name>A0A1M5TY54_BUTFI</name>
<dbReference type="OrthoDB" id="9777147at2"/>
<feature type="transmembrane region" description="Helical" evidence="1">
    <location>
        <begin position="104"/>
        <end position="124"/>
    </location>
</feature>
<dbReference type="EMBL" id="FQXK01000005">
    <property type="protein sequence ID" value="SHH55546.1"/>
    <property type="molecule type" value="Genomic_DNA"/>
</dbReference>
<dbReference type="InterPro" id="IPR043130">
    <property type="entry name" value="CDP-OH_PTrfase_TM_dom"/>
</dbReference>
<dbReference type="Proteomes" id="UP000184278">
    <property type="component" value="Unassembled WGS sequence"/>
</dbReference>
<evidence type="ECO:0000313" key="3">
    <source>
        <dbReference type="Proteomes" id="UP000184278"/>
    </source>
</evidence>
<gene>
    <name evidence="2" type="ORF">SAMN02745229_00658</name>
</gene>
<feature type="transmembrane region" description="Helical" evidence="1">
    <location>
        <begin position="71"/>
        <end position="92"/>
    </location>
</feature>
<keyword evidence="3" id="KW-1185">Reference proteome</keyword>
<reference evidence="3" key="1">
    <citation type="submission" date="2016-11" db="EMBL/GenBank/DDBJ databases">
        <authorList>
            <person name="Varghese N."/>
            <person name="Submissions S."/>
        </authorList>
    </citation>
    <scope>NUCLEOTIDE SEQUENCE [LARGE SCALE GENOMIC DNA]</scope>
    <source>
        <strain evidence="3">DSM 3071</strain>
    </source>
</reference>
<proteinExistence type="predicted"/>
<feature type="transmembrane region" description="Helical" evidence="1">
    <location>
        <begin position="7"/>
        <end position="25"/>
    </location>
</feature>
<evidence type="ECO:0000256" key="1">
    <source>
        <dbReference type="SAM" id="Phobius"/>
    </source>
</evidence>
<feature type="transmembrane region" description="Helical" evidence="1">
    <location>
        <begin position="145"/>
        <end position="166"/>
    </location>
</feature>
<dbReference type="AlphaFoldDB" id="A0A1M5TY54"/>
<dbReference type="GO" id="GO:0008654">
    <property type="term" value="P:phospholipid biosynthetic process"/>
    <property type="evidence" value="ECO:0007669"/>
    <property type="project" value="InterPro"/>
</dbReference>
<dbReference type="Gene3D" id="1.20.120.1760">
    <property type="match status" value="1"/>
</dbReference>
<sequence length="222" mass="25173">MLGFFDYTCWLTYLSLLSAGSGILLCLNDEGHPYIGIFFLMFSGLCDAFDGKVARTKKNRSEVEKNFGIQIDSLTDVVAFGVLPACIGYAMLRKFPFMERFPLISVFFAIMLIYMLAAMIRLAYFNVMEEERQKKEDTVREYYSGLPVTSSALIFPVILLVHYIVIWDITPIYFAAMLFTAFAFILPIPVKKPKLNGILILVGIGAVIFIALLWLIISRTRL</sequence>
<feature type="transmembrane region" description="Helical" evidence="1">
    <location>
        <begin position="31"/>
        <end position="50"/>
    </location>
</feature>
<feature type="transmembrane region" description="Helical" evidence="1">
    <location>
        <begin position="172"/>
        <end position="190"/>
    </location>
</feature>
<dbReference type="RefSeq" id="WP_073385490.1">
    <property type="nucleotide sequence ID" value="NZ_FQXK01000005.1"/>
</dbReference>